<protein>
    <submittedName>
        <fullName evidence="5">U3 small nucleolar RNA-associated protein 14 A</fullName>
    </submittedName>
</protein>
<evidence type="ECO:0000256" key="1">
    <source>
        <dbReference type="ARBA" id="ARBA00004604"/>
    </source>
</evidence>
<keyword evidence="4" id="KW-0539">Nucleus</keyword>
<keyword evidence="3" id="KW-0597">Phosphoprotein</keyword>
<sequence>MKRRYEQKARLMNKNKSRKHHRLLRRERFRMQKAQLEELLKTDPEAALEGLQELERGRIEERLSLRHKTSKWAHLQGLRATTDKSVMATLIENQRMHKDLISKAVKPARVRRSTYPMVEYTMTREKERLQCEDQAMKPATLGSSICLCPQHPRTTPIRMSPPV</sequence>
<gene>
    <name evidence="5" type="primary">UTP14A</name>
    <name evidence="5" type="ORF">GWK47_027610</name>
</gene>
<dbReference type="GO" id="GO:0006364">
    <property type="term" value="P:rRNA processing"/>
    <property type="evidence" value="ECO:0007669"/>
    <property type="project" value="InterPro"/>
</dbReference>
<accession>A0A8J8WBV7</accession>
<evidence type="ECO:0000313" key="5">
    <source>
        <dbReference type="EMBL" id="KAG0693157.1"/>
    </source>
</evidence>
<comment type="similarity">
    <text evidence="2">Belongs to the UTP14 family.</text>
</comment>
<organism evidence="5 6">
    <name type="scientific">Chionoecetes opilio</name>
    <name type="common">Atlantic snow crab</name>
    <name type="synonym">Cancer opilio</name>
    <dbReference type="NCBI Taxonomy" id="41210"/>
    <lineage>
        <taxon>Eukaryota</taxon>
        <taxon>Metazoa</taxon>
        <taxon>Ecdysozoa</taxon>
        <taxon>Arthropoda</taxon>
        <taxon>Crustacea</taxon>
        <taxon>Multicrustacea</taxon>
        <taxon>Malacostraca</taxon>
        <taxon>Eumalacostraca</taxon>
        <taxon>Eucarida</taxon>
        <taxon>Decapoda</taxon>
        <taxon>Pleocyemata</taxon>
        <taxon>Brachyura</taxon>
        <taxon>Eubrachyura</taxon>
        <taxon>Majoidea</taxon>
        <taxon>Majidae</taxon>
        <taxon>Chionoecetes</taxon>
    </lineage>
</organism>
<dbReference type="GO" id="GO:0032040">
    <property type="term" value="C:small-subunit processome"/>
    <property type="evidence" value="ECO:0007669"/>
    <property type="project" value="InterPro"/>
</dbReference>
<evidence type="ECO:0000313" key="6">
    <source>
        <dbReference type="Proteomes" id="UP000770661"/>
    </source>
</evidence>
<dbReference type="PANTHER" id="PTHR14150:SF12">
    <property type="entry name" value="U3 SMALL NUCLEOLAR RNA-ASSOCIATED PROTEIN 14 HOMOLOG A"/>
    <property type="match status" value="1"/>
</dbReference>
<dbReference type="PANTHER" id="PTHR14150">
    <property type="entry name" value="U3 SMALL NUCLEOLAR RNA-ASSOCIATED PROTEIN 14"/>
    <property type="match status" value="1"/>
</dbReference>
<comment type="subcellular location">
    <subcellularLocation>
        <location evidence="1">Nucleus</location>
        <location evidence="1">Nucleolus</location>
    </subcellularLocation>
</comment>
<dbReference type="Proteomes" id="UP000770661">
    <property type="component" value="Unassembled WGS sequence"/>
</dbReference>
<dbReference type="EMBL" id="JACEEZ010026366">
    <property type="protein sequence ID" value="KAG0693157.1"/>
    <property type="molecule type" value="Genomic_DNA"/>
</dbReference>
<dbReference type="InterPro" id="IPR006709">
    <property type="entry name" value="SSU_processome_Utp14"/>
</dbReference>
<dbReference type="AlphaFoldDB" id="A0A8J8WBV7"/>
<proteinExistence type="inferred from homology"/>
<comment type="caution">
    <text evidence="5">The sequence shown here is derived from an EMBL/GenBank/DDBJ whole genome shotgun (WGS) entry which is preliminary data.</text>
</comment>
<name>A0A8J8WBV7_CHIOP</name>
<keyword evidence="6" id="KW-1185">Reference proteome</keyword>
<evidence type="ECO:0000256" key="3">
    <source>
        <dbReference type="ARBA" id="ARBA00022553"/>
    </source>
</evidence>
<dbReference type="OrthoDB" id="277439at2759"/>
<reference evidence="5" key="1">
    <citation type="submission" date="2020-07" db="EMBL/GenBank/DDBJ databases">
        <title>The High-quality genome of the commercially important snow crab, Chionoecetes opilio.</title>
        <authorList>
            <person name="Jeong J.-H."/>
            <person name="Ryu S."/>
        </authorList>
    </citation>
    <scope>NUCLEOTIDE SEQUENCE</scope>
    <source>
        <strain evidence="5">MADBK_172401_WGS</strain>
        <tissue evidence="5">Digestive gland</tissue>
    </source>
</reference>
<dbReference type="Pfam" id="PF04615">
    <property type="entry name" value="Utp14"/>
    <property type="match status" value="1"/>
</dbReference>
<evidence type="ECO:0000256" key="4">
    <source>
        <dbReference type="ARBA" id="ARBA00023242"/>
    </source>
</evidence>
<evidence type="ECO:0000256" key="2">
    <source>
        <dbReference type="ARBA" id="ARBA00007774"/>
    </source>
</evidence>